<name>A0A6J7CFA6_9ZZZZ</name>
<dbReference type="Pfam" id="PF00296">
    <property type="entry name" value="Bac_luciferase"/>
    <property type="match status" value="1"/>
</dbReference>
<dbReference type="InterPro" id="IPR011251">
    <property type="entry name" value="Luciferase-like_dom"/>
</dbReference>
<dbReference type="InterPro" id="IPR036661">
    <property type="entry name" value="Luciferase-like_sf"/>
</dbReference>
<evidence type="ECO:0000259" key="1">
    <source>
        <dbReference type="Pfam" id="PF00296"/>
    </source>
</evidence>
<dbReference type="SUPFAM" id="SSF51679">
    <property type="entry name" value="Bacterial luciferase-like"/>
    <property type="match status" value="1"/>
</dbReference>
<evidence type="ECO:0000313" key="2">
    <source>
        <dbReference type="EMBL" id="CAB4856726.1"/>
    </source>
</evidence>
<dbReference type="AlphaFoldDB" id="A0A6J7CFA6"/>
<dbReference type="GO" id="GO:0016705">
    <property type="term" value="F:oxidoreductase activity, acting on paired donors, with incorporation or reduction of molecular oxygen"/>
    <property type="evidence" value="ECO:0007669"/>
    <property type="project" value="InterPro"/>
</dbReference>
<organism evidence="2">
    <name type="scientific">freshwater metagenome</name>
    <dbReference type="NCBI Taxonomy" id="449393"/>
    <lineage>
        <taxon>unclassified sequences</taxon>
        <taxon>metagenomes</taxon>
        <taxon>ecological metagenomes</taxon>
    </lineage>
</organism>
<feature type="domain" description="Luciferase-like" evidence="1">
    <location>
        <begin position="28"/>
        <end position="318"/>
    </location>
</feature>
<dbReference type="Gene3D" id="3.20.20.30">
    <property type="entry name" value="Luciferase-like domain"/>
    <property type="match status" value="1"/>
</dbReference>
<reference evidence="2" key="1">
    <citation type="submission" date="2020-05" db="EMBL/GenBank/DDBJ databases">
        <authorList>
            <person name="Chiriac C."/>
            <person name="Salcher M."/>
            <person name="Ghai R."/>
            <person name="Kavagutti S V."/>
        </authorList>
    </citation>
    <scope>NUCLEOTIDE SEQUENCE</scope>
</reference>
<dbReference type="GO" id="GO:0005829">
    <property type="term" value="C:cytosol"/>
    <property type="evidence" value="ECO:0007669"/>
    <property type="project" value="TreeGrafter"/>
</dbReference>
<gene>
    <name evidence="2" type="ORF">UFOPK3423_00009</name>
</gene>
<accession>A0A6J7CFA6</accession>
<sequence length="370" mass="41305">MAIAGVGLQFIFQNTHSDLTDAEMMMKETGVVLAAEKHGMDFCMLPEHHFNPNYSMMPDSMQWLSYLAGITSKIKLGPGAIILPWWDNPTRVAEKIAMLDIILGDRMMLAFGRGLARQEYKAFGVDMGTSRQRFDQSAEIILDILDTGIAEYDTEFFKQTRTEIHPAPVRGFRERGFWSVAMTPESGQAAANLGATMMSFVQLPWEQHHAAVEAWRERFHEMHPGKPTGAPVFSDFTFCHEDPEYAKEIATKYLSDYFLSVIKHYDFDGTHWGETEGYGAYQAGADAIREAGLEAACQGFVASQAWGTPDQIIAEWERRIEMTGPVAPAMAVSYAGMPHELVHGSLELIAEKVAPEVRKLQERAMAKVAA</sequence>
<dbReference type="EMBL" id="CAFBLQ010000001">
    <property type="protein sequence ID" value="CAB4856726.1"/>
    <property type="molecule type" value="Genomic_DNA"/>
</dbReference>
<dbReference type="InterPro" id="IPR050766">
    <property type="entry name" value="Bact_Lucif_Oxidored"/>
</dbReference>
<dbReference type="PANTHER" id="PTHR30137">
    <property type="entry name" value="LUCIFERASE-LIKE MONOOXYGENASE"/>
    <property type="match status" value="1"/>
</dbReference>
<proteinExistence type="predicted"/>
<dbReference type="PANTHER" id="PTHR30137:SF6">
    <property type="entry name" value="LUCIFERASE-LIKE MONOOXYGENASE"/>
    <property type="match status" value="1"/>
</dbReference>
<protein>
    <submittedName>
        <fullName evidence="2">Unannotated protein</fullName>
    </submittedName>
</protein>